<evidence type="ECO:0000313" key="2">
    <source>
        <dbReference type="EnsemblPlants" id="ORUFI10G10300.1"/>
    </source>
</evidence>
<dbReference type="Gramene" id="ORUFI10G10300.1">
    <property type="protein sequence ID" value="ORUFI10G10300.1"/>
    <property type="gene ID" value="ORUFI10G10300"/>
</dbReference>
<dbReference type="AlphaFoldDB" id="A0A0E0QZ25"/>
<proteinExistence type="predicted"/>
<dbReference type="EnsemblPlants" id="ORUFI10G10300.1">
    <property type="protein sequence ID" value="ORUFI10G10300.1"/>
    <property type="gene ID" value="ORUFI10G10300"/>
</dbReference>
<dbReference type="Proteomes" id="UP000008022">
    <property type="component" value="Unassembled WGS sequence"/>
</dbReference>
<keyword evidence="3" id="KW-1185">Reference proteome</keyword>
<feature type="compositionally biased region" description="Basic and acidic residues" evidence="1">
    <location>
        <begin position="184"/>
        <end position="195"/>
    </location>
</feature>
<evidence type="ECO:0000313" key="3">
    <source>
        <dbReference type="Proteomes" id="UP000008022"/>
    </source>
</evidence>
<protein>
    <submittedName>
        <fullName evidence="2">Uncharacterized protein</fullName>
    </submittedName>
</protein>
<dbReference type="HOGENOM" id="CLU_103941_0_0_1"/>
<reference evidence="3" key="1">
    <citation type="submission" date="2013-06" db="EMBL/GenBank/DDBJ databases">
        <authorList>
            <person name="Zhao Q."/>
        </authorList>
    </citation>
    <scope>NUCLEOTIDE SEQUENCE</scope>
    <source>
        <strain evidence="3">cv. W1943</strain>
    </source>
</reference>
<evidence type="ECO:0000256" key="1">
    <source>
        <dbReference type="SAM" id="MobiDB-lite"/>
    </source>
</evidence>
<name>A0A0E0QZ25_ORYRU</name>
<feature type="region of interest" description="Disordered" evidence="1">
    <location>
        <begin position="172"/>
        <end position="213"/>
    </location>
</feature>
<reference evidence="2" key="2">
    <citation type="submission" date="2015-06" db="UniProtKB">
        <authorList>
            <consortium name="EnsemblPlants"/>
        </authorList>
    </citation>
    <scope>IDENTIFICATION</scope>
</reference>
<sequence length="213" mass="23677">MARWAAGSAEEGRAEDELRVNGDEATKAVALLLLPSLEMMVRARRVPRAAHAVGRARRAAGGTEDIGPAPEAAVVLIPHLRLMLPRRLADVAEQQEPHWTNLVVVEELGVSSPLISMAIWAPYDSLCFCRWPPSIFCCALYFLSRSHDTGGDADEAEEDYEEELRASIRLYRRPPSPPSLAIDAKQEREGERREAGGMGLGRDWCEERDDMWA</sequence>
<organism evidence="2 3">
    <name type="scientific">Oryza rufipogon</name>
    <name type="common">Brownbeard rice</name>
    <name type="synonym">Asian wild rice</name>
    <dbReference type="NCBI Taxonomy" id="4529"/>
    <lineage>
        <taxon>Eukaryota</taxon>
        <taxon>Viridiplantae</taxon>
        <taxon>Streptophyta</taxon>
        <taxon>Embryophyta</taxon>
        <taxon>Tracheophyta</taxon>
        <taxon>Spermatophyta</taxon>
        <taxon>Magnoliopsida</taxon>
        <taxon>Liliopsida</taxon>
        <taxon>Poales</taxon>
        <taxon>Poaceae</taxon>
        <taxon>BOP clade</taxon>
        <taxon>Oryzoideae</taxon>
        <taxon>Oryzeae</taxon>
        <taxon>Oryzinae</taxon>
        <taxon>Oryza</taxon>
    </lineage>
</organism>
<accession>A0A0E0QZ25</accession>